<keyword evidence="2 4" id="KW-0547">Nucleotide-binding</keyword>
<keyword evidence="7" id="KW-1185">Reference proteome</keyword>
<accession>A0ABU5GVC1</accession>
<gene>
    <name evidence="6" type="ORF">SYV04_01970</name>
</gene>
<feature type="domain" description="ATP-grasp" evidence="5">
    <location>
        <begin position="117"/>
        <end position="317"/>
    </location>
</feature>
<evidence type="ECO:0000259" key="5">
    <source>
        <dbReference type="PROSITE" id="PS50975"/>
    </source>
</evidence>
<protein>
    <submittedName>
        <fullName evidence="6">ATP-grasp domain-containing protein</fullName>
    </submittedName>
</protein>
<keyword evidence="1" id="KW-0436">Ligase</keyword>
<reference evidence="6 7" key="1">
    <citation type="submission" date="2023-12" db="EMBL/GenBank/DDBJ databases">
        <title>the genome sequence of Hyalangium sp. s54d21.</title>
        <authorList>
            <person name="Zhang X."/>
        </authorList>
    </citation>
    <scope>NUCLEOTIDE SEQUENCE [LARGE SCALE GENOMIC DNA]</scope>
    <source>
        <strain evidence="7">s54d21</strain>
    </source>
</reference>
<keyword evidence="3 4" id="KW-0067">ATP-binding</keyword>
<dbReference type="Gene3D" id="3.30.470.20">
    <property type="entry name" value="ATP-grasp fold, B domain"/>
    <property type="match status" value="1"/>
</dbReference>
<evidence type="ECO:0000256" key="2">
    <source>
        <dbReference type="ARBA" id="ARBA00022741"/>
    </source>
</evidence>
<name>A0ABU5GVC1_9BACT</name>
<dbReference type="InterPro" id="IPR040570">
    <property type="entry name" value="LAL_C2"/>
</dbReference>
<sequence>MAHVAFVESNTTGTGRLVVERLLARGDRVSFITHRAERYPFLQPPRPPNLHVITADTNDVEALARCVEGLVREGPVDALLTFSTFYVPTVATVAARCGLRYLQPRAAHACHHKHQARAVLREAGLPGPDFHVLSSEEEARHVAGRIRYPCVVKPPAESSSAGVRRVESADELLSHFRALHGRAVNERGQALSGEVLVESLLEGPEFSVETMTLADGSTRVLGVTRKYLSPPPHFVEMGHDFPAPLPEAERQALEQAVLAALRAVGFDFGPAHTEIRLTPTGPVVVEINPRLAGGMIPELVRYATGVDPLAATLELAMGQPVDLTPTRREVAAIRFITAEVAGQLVRVEGLEEARRLPGVQLAVVEKALGASIRPPESGMDRLGYVIASGPVREQVIASLDEALGRIRLVVS</sequence>
<dbReference type="SUPFAM" id="SSF51735">
    <property type="entry name" value="NAD(P)-binding Rossmann-fold domains"/>
    <property type="match status" value="1"/>
</dbReference>
<dbReference type="PROSITE" id="PS50975">
    <property type="entry name" value="ATP_GRASP"/>
    <property type="match status" value="1"/>
</dbReference>
<dbReference type="Pfam" id="PF13535">
    <property type="entry name" value="ATP-grasp_4"/>
    <property type="match status" value="1"/>
</dbReference>
<dbReference type="EMBL" id="JAXIVS010000001">
    <property type="protein sequence ID" value="MDY7225124.1"/>
    <property type="molecule type" value="Genomic_DNA"/>
</dbReference>
<dbReference type="InterPro" id="IPR036291">
    <property type="entry name" value="NAD(P)-bd_dom_sf"/>
</dbReference>
<evidence type="ECO:0000256" key="1">
    <source>
        <dbReference type="ARBA" id="ARBA00022598"/>
    </source>
</evidence>
<dbReference type="SMART" id="SM01209">
    <property type="entry name" value="GARS_A"/>
    <property type="match status" value="1"/>
</dbReference>
<evidence type="ECO:0000313" key="7">
    <source>
        <dbReference type="Proteomes" id="UP001291309"/>
    </source>
</evidence>
<dbReference type="Gene3D" id="3.40.50.20">
    <property type="match status" value="1"/>
</dbReference>
<dbReference type="InterPro" id="IPR052032">
    <property type="entry name" value="ATP-dep_AA_Ligase"/>
</dbReference>
<dbReference type="RefSeq" id="WP_321543843.1">
    <property type="nucleotide sequence ID" value="NZ_JAXIVS010000001.1"/>
</dbReference>
<evidence type="ECO:0000313" key="6">
    <source>
        <dbReference type="EMBL" id="MDY7225124.1"/>
    </source>
</evidence>
<comment type="caution">
    <text evidence="6">The sequence shown here is derived from an EMBL/GenBank/DDBJ whole genome shotgun (WGS) entry which is preliminary data.</text>
</comment>
<dbReference type="PANTHER" id="PTHR43585">
    <property type="entry name" value="FUMIPYRROLE BIOSYNTHESIS PROTEIN C"/>
    <property type="match status" value="1"/>
</dbReference>
<dbReference type="SUPFAM" id="SSF56059">
    <property type="entry name" value="Glutathione synthetase ATP-binding domain-like"/>
    <property type="match status" value="1"/>
</dbReference>
<dbReference type="Proteomes" id="UP001291309">
    <property type="component" value="Unassembled WGS sequence"/>
</dbReference>
<evidence type="ECO:0000256" key="4">
    <source>
        <dbReference type="PROSITE-ProRule" id="PRU00409"/>
    </source>
</evidence>
<proteinExistence type="predicted"/>
<dbReference type="Pfam" id="PF18603">
    <property type="entry name" value="LAL_C2"/>
    <property type="match status" value="1"/>
</dbReference>
<evidence type="ECO:0000256" key="3">
    <source>
        <dbReference type="ARBA" id="ARBA00022840"/>
    </source>
</evidence>
<dbReference type="InterPro" id="IPR011761">
    <property type="entry name" value="ATP-grasp"/>
</dbReference>
<organism evidence="6 7">
    <name type="scientific">Hyalangium rubrum</name>
    <dbReference type="NCBI Taxonomy" id="3103134"/>
    <lineage>
        <taxon>Bacteria</taxon>
        <taxon>Pseudomonadati</taxon>
        <taxon>Myxococcota</taxon>
        <taxon>Myxococcia</taxon>
        <taxon>Myxococcales</taxon>
        <taxon>Cystobacterineae</taxon>
        <taxon>Archangiaceae</taxon>
        <taxon>Hyalangium</taxon>
    </lineage>
</organism>
<dbReference type="PANTHER" id="PTHR43585:SF2">
    <property type="entry name" value="ATP-GRASP ENZYME FSQD"/>
    <property type="match status" value="1"/>
</dbReference>